<evidence type="ECO:0000256" key="5">
    <source>
        <dbReference type="ARBA" id="ARBA00023242"/>
    </source>
</evidence>
<evidence type="ECO:0000256" key="1">
    <source>
        <dbReference type="ARBA" id="ARBA00004123"/>
    </source>
</evidence>
<reference evidence="9 10" key="1">
    <citation type="submission" date="2022-03" db="EMBL/GenBank/DDBJ databases">
        <authorList>
            <person name="Nunn A."/>
            <person name="Chopra R."/>
            <person name="Nunn A."/>
            <person name="Contreras Garrido A."/>
        </authorList>
    </citation>
    <scope>NUCLEOTIDE SEQUENCE [LARGE SCALE GENOMIC DNA]</scope>
</reference>
<feature type="domain" description="Myb-like" evidence="7">
    <location>
        <begin position="79"/>
        <end position="138"/>
    </location>
</feature>
<dbReference type="FunFam" id="1.10.10.60:FF:000342">
    <property type="entry name" value="trihelix transcription factor PTL-like"/>
    <property type="match status" value="1"/>
</dbReference>
<feature type="region of interest" description="Disordered" evidence="6">
    <location>
        <begin position="335"/>
        <end position="380"/>
    </location>
</feature>
<evidence type="ECO:0000256" key="6">
    <source>
        <dbReference type="SAM" id="MobiDB-lite"/>
    </source>
</evidence>
<dbReference type="PANTHER" id="PTHR21654:SF60">
    <property type="entry name" value="TRIHELIX TRANSCRIPTION FACTOR PTL"/>
    <property type="match status" value="1"/>
</dbReference>
<dbReference type="Gene3D" id="2.40.40.20">
    <property type="match status" value="1"/>
</dbReference>
<evidence type="ECO:0000256" key="4">
    <source>
        <dbReference type="ARBA" id="ARBA00023163"/>
    </source>
</evidence>
<dbReference type="Gene3D" id="1.10.10.60">
    <property type="entry name" value="Homeodomain-like"/>
    <property type="match status" value="1"/>
</dbReference>
<name>A0AAU9S5N6_THLAR</name>
<keyword evidence="2" id="KW-0805">Transcription regulation</keyword>
<feature type="domain" description="OTU" evidence="8">
    <location>
        <begin position="526"/>
        <end position="606"/>
    </location>
</feature>
<keyword evidence="10" id="KW-1185">Reference proteome</keyword>
<dbReference type="Pfam" id="PF02338">
    <property type="entry name" value="OTU"/>
    <property type="match status" value="1"/>
</dbReference>
<dbReference type="PANTHER" id="PTHR21654">
    <property type="entry name" value="FI21293P1"/>
    <property type="match status" value="1"/>
</dbReference>
<dbReference type="SUPFAM" id="SSF54001">
    <property type="entry name" value="Cysteine proteinases"/>
    <property type="match status" value="1"/>
</dbReference>
<keyword evidence="4" id="KW-0804">Transcription</keyword>
<evidence type="ECO:0000313" key="9">
    <source>
        <dbReference type="EMBL" id="CAH2054272.1"/>
    </source>
</evidence>
<dbReference type="Gene3D" id="6.10.20.180">
    <property type="match status" value="1"/>
</dbReference>
<feature type="compositionally biased region" description="Polar residues" evidence="6">
    <location>
        <begin position="344"/>
        <end position="353"/>
    </location>
</feature>
<dbReference type="AlphaFoldDB" id="A0AAU9S5N6"/>
<dbReference type="Proteomes" id="UP000836841">
    <property type="component" value="Chromosome 3"/>
</dbReference>
<dbReference type="SMART" id="SM00717">
    <property type="entry name" value="SANT"/>
    <property type="match status" value="1"/>
</dbReference>
<dbReference type="PROSITE" id="PS50090">
    <property type="entry name" value="MYB_LIKE"/>
    <property type="match status" value="1"/>
</dbReference>
<keyword evidence="3" id="KW-0238">DNA-binding</keyword>
<accession>A0AAU9S5N6</accession>
<evidence type="ECO:0000259" key="8">
    <source>
        <dbReference type="PROSITE" id="PS50802"/>
    </source>
</evidence>
<sequence length="606" mass="70249">MENHHQNFPYYPHFSSDLFGFNLAPVPDQHHRLHTTDHEMVFLPRDVQGLMAAGNKSHTIVPSTSGCGFSGFTDGGGTGRWPRQETLMLLEVRSRLDHKFKEANQKAPLWDEVSRIMSKEHGYTRSGKKCREKFENLYKYYKKTKEGKAGRRQDGKNYRFFRQLEAIYGESKDSVSYYNDTQFVMTNALNIHSTIVPHHHQKSSYTDNTQTLISFPNNFNSSSELDLTSSSEGNEYTRRKGMYWKEKIKEFIGVHMERLIEKQDMWLEKLMKTMEDKEHQRMVKEEEWRRSEAEKINKERLFRAKERERMEARDVAVIEALQFLSGKALIRPKSSPTIAEKRNGNGSEQMMTNTDEENKNTMERKQMNKKRKENWSSHSGCFPRTEESMMVVYNDQETRINKNCVHDDEQMINEKGHREVCSPTNSNDGNPSPGVAMVVASTNSFPSFANSSYLTNGIRFLDKVQFWTSIDIKPKKDFKTAILKRNKSPNRLVVVDEAISDDNSVVSLHPATIFRGDTILIKRCLTSPMSVPGDGNRQFRALADQLYKTADRQKHVRRQIVKQLTSRPDSYEGYVPMDFSDYLKKMSQSGEWEDHVTLQAAADAYR</sequence>
<dbReference type="InterPro" id="IPR044822">
    <property type="entry name" value="Myb_DNA-bind_4"/>
</dbReference>
<dbReference type="GO" id="GO:0006355">
    <property type="term" value="P:regulation of DNA-templated transcription"/>
    <property type="evidence" value="ECO:0007669"/>
    <property type="project" value="UniProtKB-ARBA"/>
</dbReference>
<evidence type="ECO:0000313" key="10">
    <source>
        <dbReference type="Proteomes" id="UP000836841"/>
    </source>
</evidence>
<comment type="subcellular location">
    <subcellularLocation>
        <location evidence="1">Nucleus</location>
    </subcellularLocation>
</comment>
<keyword evidence="5" id="KW-0539">Nucleus</keyword>
<evidence type="ECO:0000256" key="2">
    <source>
        <dbReference type="ARBA" id="ARBA00023015"/>
    </source>
</evidence>
<dbReference type="GO" id="GO:0005634">
    <property type="term" value="C:nucleus"/>
    <property type="evidence" value="ECO:0007669"/>
    <property type="project" value="UniProtKB-SubCell"/>
</dbReference>
<dbReference type="InterPro" id="IPR001005">
    <property type="entry name" value="SANT/Myb"/>
</dbReference>
<dbReference type="PROSITE" id="PS50802">
    <property type="entry name" value="OTU"/>
    <property type="match status" value="1"/>
</dbReference>
<dbReference type="CDD" id="cd12203">
    <property type="entry name" value="GT1"/>
    <property type="match status" value="1"/>
</dbReference>
<dbReference type="EMBL" id="OU466859">
    <property type="protein sequence ID" value="CAH2054272.1"/>
    <property type="molecule type" value="Genomic_DNA"/>
</dbReference>
<dbReference type="GO" id="GO:0003677">
    <property type="term" value="F:DNA binding"/>
    <property type="evidence" value="ECO:0007669"/>
    <property type="project" value="UniProtKB-KW"/>
</dbReference>
<evidence type="ECO:0000256" key="3">
    <source>
        <dbReference type="ARBA" id="ARBA00023125"/>
    </source>
</evidence>
<dbReference type="InterPro" id="IPR003323">
    <property type="entry name" value="OTU_dom"/>
</dbReference>
<feature type="compositionally biased region" description="Basic and acidic residues" evidence="6">
    <location>
        <begin position="356"/>
        <end position="366"/>
    </location>
</feature>
<organism evidence="9 10">
    <name type="scientific">Thlaspi arvense</name>
    <name type="common">Field penny-cress</name>
    <dbReference type="NCBI Taxonomy" id="13288"/>
    <lineage>
        <taxon>Eukaryota</taxon>
        <taxon>Viridiplantae</taxon>
        <taxon>Streptophyta</taxon>
        <taxon>Embryophyta</taxon>
        <taxon>Tracheophyta</taxon>
        <taxon>Spermatophyta</taxon>
        <taxon>Magnoliopsida</taxon>
        <taxon>eudicotyledons</taxon>
        <taxon>Gunneridae</taxon>
        <taxon>Pentapetalae</taxon>
        <taxon>rosids</taxon>
        <taxon>malvids</taxon>
        <taxon>Brassicales</taxon>
        <taxon>Brassicaceae</taxon>
        <taxon>Thlaspideae</taxon>
        <taxon>Thlaspi</taxon>
    </lineage>
</organism>
<gene>
    <name evidence="9" type="ORF">TAV2_LOCUS8874</name>
</gene>
<evidence type="ECO:0000259" key="7">
    <source>
        <dbReference type="PROSITE" id="PS50090"/>
    </source>
</evidence>
<dbReference type="InterPro" id="IPR038765">
    <property type="entry name" value="Papain-like_cys_pep_sf"/>
</dbReference>
<proteinExistence type="predicted"/>
<dbReference type="Pfam" id="PF13837">
    <property type="entry name" value="Myb_DNA-bind_4"/>
    <property type="match status" value="1"/>
</dbReference>
<protein>
    <submittedName>
        <fullName evidence="9">Uncharacterized protein</fullName>
    </submittedName>
</protein>